<proteinExistence type="predicted"/>
<protein>
    <submittedName>
        <fullName evidence="1">15639_t:CDS:1</fullName>
    </submittedName>
</protein>
<keyword evidence="2" id="KW-1185">Reference proteome</keyword>
<gene>
    <name evidence="1" type="ORF">FMOSSE_LOCUS4010</name>
</gene>
<dbReference type="Proteomes" id="UP000789375">
    <property type="component" value="Unassembled WGS sequence"/>
</dbReference>
<evidence type="ECO:0000313" key="2">
    <source>
        <dbReference type="Proteomes" id="UP000789375"/>
    </source>
</evidence>
<dbReference type="AlphaFoldDB" id="A0A9N9F036"/>
<comment type="caution">
    <text evidence="1">The sequence shown here is derived from an EMBL/GenBank/DDBJ whole genome shotgun (WGS) entry which is preliminary data.</text>
</comment>
<dbReference type="EMBL" id="CAJVPP010000645">
    <property type="protein sequence ID" value="CAG8500476.1"/>
    <property type="molecule type" value="Genomic_DNA"/>
</dbReference>
<dbReference type="SUPFAM" id="SSF81383">
    <property type="entry name" value="F-box domain"/>
    <property type="match status" value="1"/>
</dbReference>
<sequence>MRLVCKLWNDVLQDDHMWRKLFETKYNKVSNPLFLNDHSYKSICLFKEFNENKLWNNALSIIKDQTPSQKPQKYKVFGEKVSTNSYPYDIINTNIIENGIAIAFVAQRPLIRDDDANGEVRVLNERPTLNNTDFNMIPNLEVEVYLKIIKFDDKEDKFDVRLCDTQRLTVTQEDIGRNVNWIKNMIRVEFGKEYYMYSLDVALGTCKIFSYTKEHSVCNFNIDIPPICDLSLSNNLLVVRTESGRLQVTTSSVIRDHQEQIVDLADDKKFNIILSDVAMLPSQSNSFGSFANHFKANILSYYLDKNDFMIINYVNTNDENAFKCLDLRKISNRSSFDEGFDYRKHVVEYSEILPAKAHSFAVRWKNQNNDTYEHYSSFQQQSDAMIHDDLIPEVMITCSGGLVLIYRPVVQKRNSTFVSREKIKTKLTLVWRISTGLNFCKMIDTSLWTKDNFPTNGDWLFLSAKKLKGDMKVPVVLQLLLPKSTSSNSNKKQQEISYGYTYIDGHNPNEVKTRFSKDPITYTRLVHRIISDKIPHTGLIVQLLPLLPHSLLIVCQRKEPDLIRPRPKFTMYIYDYHTSSITPIPQHVAPFFYLLPSGYFYMANFSKDDIVFVPLPNLRSRSFNPALSSRLVKPKLVPDGPNRLKVTRGSGNKRVKKPKGAKIDKLLWGNNNLTLLYNEVHWIRFYPCNLVLARLELDETLSMANHHVIQEIFAFLTDLICIT</sequence>
<reference evidence="1" key="1">
    <citation type="submission" date="2021-06" db="EMBL/GenBank/DDBJ databases">
        <authorList>
            <person name="Kallberg Y."/>
            <person name="Tangrot J."/>
            <person name="Rosling A."/>
        </authorList>
    </citation>
    <scope>NUCLEOTIDE SEQUENCE</scope>
    <source>
        <strain evidence="1">87-6 pot B 2015</strain>
    </source>
</reference>
<evidence type="ECO:0000313" key="1">
    <source>
        <dbReference type="EMBL" id="CAG8500476.1"/>
    </source>
</evidence>
<dbReference type="InterPro" id="IPR036047">
    <property type="entry name" value="F-box-like_dom_sf"/>
</dbReference>
<accession>A0A9N9F036</accession>
<name>A0A9N9F036_FUNMO</name>
<organism evidence="1 2">
    <name type="scientific">Funneliformis mosseae</name>
    <name type="common">Endomycorrhizal fungus</name>
    <name type="synonym">Glomus mosseae</name>
    <dbReference type="NCBI Taxonomy" id="27381"/>
    <lineage>
        <taxon>Eukaryota</taxon>
        <taxon>Fungi</taxon>
        <taxon>Fungi incertae sedis</taxon>
        <taxon>Mucoromycota</taxon>
        <taxon>Glomeromycotina</taxon>
        <taxon>Glomeromycetes</taxon>
        <taxon>Glomerales</taxon>
        <taxon>Glomeraceae</taxon>
        <taxon>Funneliformis</taxon>
    </lineage>
</organism>